<feature type="binding site" evidence="13">
    <location>
        <position position="262"/>
    </location>
    <ligand>
        <name>thiamine diphosphate</name>
        <dbReference type="ChEBI" id="CHEBI:58937"/>
    </ligand>
</feature>
<keyword evidence="5 17" id="KW-0808">Transferase</keyword>
<dbReference type="RefSeq" id="WP_213403222.1">
    <property type="nucleotide sequence ID" value="NZ_JAGIBT010000001.1"/>
</dbReference>
<evidence type="ECO:0000256" key="6">
    <source>
        <dbReference type="ARBA" id="ARBA00022723"/>
    </source>
</evidence>
<feature type="binding site" evidence="14">
    <location>
        <position position="188"/>
    </location>
    <ligand>
        <name>Mg(2+)</name>
        <dbReference type="ChEBI" id="CHEBI:18420"/>
    </ligand>
</feature>
<evidence type="ECO:0000256" key="7">
    <source>
        <dbReference type="ARBA" id="ARBA00022842"/>
    </source>
</evidence>
<protein>
    <recommendedName>
        <fullName evidence="4 10">Transketolase</fullName>
        <ecNumber evidence="4 10">2.2.1.1</ecNumber>
    </recommendedName>
</protein>
<dbReference type="SUPFAM" id="SSF52518">
    <property type="entry name" value="Thiamin diphosphate-binding fold (THDP-binding)"/>
    <property type="match status" value="2"/>
</dbReference>
<dbReference type="GO" id="GO:0004802">
    <property type="term" value="F:transketolase activity"/>
    <property type="evidence" value="ECO:0007669"/>
    <property type="project" value="UniProtKB-UniRule"/>
</dbReference>
<dbReference type="PANTHER" id="PTHR43522:SF2">
    <property type="entry name" value="TRANSKETOLASE 1-RELATED"/>
    <property type="match status" value="1"/>
</dbReference>
<feature type="site" description="Important for catalytic activity" evidence="15">
    <location>
        <position position="27"/>
    </location>
</feature>
<dbReference type="GO" id="GO:0046872">
    <property type="term" value="F:metal ion binding"/>
    <property type="evidence" value="ECO:0007669"/>
    <property type="project" value="UniProtKB-KW"/>
</dbReference>
<dbReference type="InterPro" id="IPR029061">
    <property type="entry name" value="THDP-binding"/>
</dbReference>
<dbReference type="Gene3D" id="3.40.50.970">
    <property type="match status" value="2"/>
</dbReference>
<dbReference type="EMBL" id="JAGIBU010000001">
    <property type="protein sequence ID" value="MBS7823669.1"/>
    <property type="molecule type" value="Genomic_DNA"/>
</dbReference>
<comment type="caution">
    <text evidence="17">The sequence shown here is derived from an EMBL/GenBank/DDBJ whole genome shotgun (WGS) entry which is preliminary data.</text>
</comment>
<comment type="catalytic activity">
    <reaction evidence="9">
        <text>D-sedoheptulose 7-phosphate + D-glyceraldehyde 3-phosphate = aldehydo-D-ribose 5-phosphate + D-xylulose 5-phosphate</text>
        <dbReference type="Rhea" id="RHEA:10508"/>
        <dbReference type="ChEBI" id="CHEBI:57483"/>
        <dbReference type="ChEBI" id="CHEBI:57737"/>
        <dbReference type="ChEBI" id="CHEBI:58273"/>
        <dbReference type="ChEBI" id="CHEBI:59776"/>
        <dbReference type="EC" id="2.2.1.1"/>
    </reaction>
</comment>
<evidence type="ECO:0000256" key="15">
    <source>
        <dbReference type="PIRSR" id="PIRSR605478-5"/>
    </source>
</evidence>
<feature type="binding site" evidence="14">
    <location>
        <position position="156"/>
    </location>
    <ligand>
        <name>Mg(2+)</name>
        <dbReference type="ChEBI" id="CHEBI:18420"/>
    </ligand>
</feature>
<evidence type="ECO:0000256" key="9">
    <source>
        <dbReference type="ARBA" id="ARBA00049473"/>
    </source>
</evidence>
<dbReference type="PROSITE" id="PS00801">
    <property type="entry name" value="TRANSKETOLASE_1"/>
    <property type="match status" value="1"/>
</dbReference>
<evidence type="ECO:0000256" key="11">
    <source>
        <dbReference type="PIRSR" id="PIRSR605478-1"/>
    </source>
</evidence>
<dbReference type="InterPro" id="IPR005474">
    <property type="entry name" value="Transketolase_N"/>
</dbReference>
<feature type="active site" description="Proton donor" evidence="11">
    <location>
        <position position="413"/>
    </location>
</feature>
<dbReference type="Pfam" id="PF22613">
    <property type="entry name" value="Transketolase_C_1"/>
    <property type="match status" value="1"/>
</dbReference>
<feature type="binding site" evidence="12">
    <location>
        <position position="463"/>
    </location>
    <ligand>
        <name>substrate</name>
    </ligand>
</feature>
<feature type="binding site" evidence="12">
    <location>
        <position position="27"/>
    </location>
    <ligand>
        <name>substrate</name>
    </ligand>
</feature>
<feature type="binding site" evidence="13">
    <location>
        <position position="157"/>
    </location>
    <ligand>
        <name>thiamine diphosphate</name>
        <dbReference type="ChEBI" id="CHEBI:58937"/>
    </ligand>
</feature>
<evidence type="ECO:0000256" key="4">
    <source>
        <dbReference type="ARBA" id="ARBA00013152"/>
    </source>
</evidence>
<dbReference type="GO" id="GO:0005829">
    <property type="term" value="C:cytosol"/>
    <property type="evidence" value="ECO:0007669"/>
    <property type="project" value="TreeGrafter"/>
</dbReference>
<dbReference type="InterPro" id="IPR033247">
    <property type="entry name" value="Transketolase_fam"/>
</dbReference>
<organism evidence="17 18">
    <name type="scientific">Wohlfahrtiimonas chitiniclastica</name>
    <dbReference type="NCBI Taxonomy" id="400946"/>
    <lineage>
        <taxon>Bacteria</taxon>
        <taxon>Pseudomonadati</taxon>
        <taxon>Pseudomonadota</taxon>
        <taxon>Gammaproteobacteria</taxon>
        <taxon>Cardiobacteriales</taxon>
        <taxon>Ignatzschineriaceae</taxon>
        <taxon>Wohlfahrtiimonas</taxon>
    </lineage>
</organism>
<dbReference type="SUPFAM" id="SSF52922">
    <property type="entry name" value="TK C-terminal domain-like"/>
    <property type="match status" value="1"/>
</dbReference>
<dbReference type="Pfam" id="PF00456">
    <property type="entry name" value="Transketolase_N"/>
    <property type="match status" value="1"/>
</dbReference>
<dbReference type="AlphaFoldDB" id="A0AB35BVD0"/>
<gene>
    <name evidence="17" type="primary">tkt</name>
    <name evidence="17" type="ORF">J7561_00435</name>
</gene>
<dbReference type="SMART" id="SM00861">
    <property type="entry name" value="Transket_pyr"/>
    <property type="match status" value="1"/>
</dbReference>
<evidence type="ECO:0000256" key="13">
    <source>
        <dbReference type="PIRSR" id="PIRSR605478-3"/>
    </source>
</evidence>
<evidence type="ECO:0000256" key="12">
    <source>
        <dbReference type="PIRSR" id="PIRSR605478-2"/>
    </source>
</evidence>
<dbReference type="InterPro" id="IPR055152">
    <property type="entry name" value="Transketolase-like_C_2"/>
</dbReference>
<keyword evidence="7 14" id="KW-0460">Magnesium</keyword>
<dbReference type="Proteomes" id="UP000680020">
    <property type="component" value="Unassembled WGS sequence"/>
</dbReference>
<feature type="binding site" evidence="13">
    <location>
        <position position="67"/>
    </location>
    <ligand>
        <name>thiamine diphosphate</name>
        <dbReference type="ChEBI" id="CHEBI:58937"/>
    </ligand>
</feature>
<feature type="binding site" evidence="12">
    <location>
        <position position="475"/>
    </location>
    <ligand>
        <name>substrate</name>
    </ligand>
</feature>
<evidence type="ECO:0000256" key="1">
    <source>
        <dbReference type="ARBA" id="ARBA00001913"/>
    </source>
</evidence>
<dbReference type="Gene3D" id="3.40.50.920">
    <property type="match status" value="1"/>
</dbReference>
<feature type="binding site" evidence="12">
    <location>
        <position position="359"/>
    </location>
    <ligand>
        <name>substrate</name>
    </ligand>
</feature>
<evidence type="ECO:0000313" key="17">
    <source>
        <dbReference type="EMBL" id="MBS7823669.1"/>
    </source>
</evidence>
<dbReference type="GO" id="GO:0006098">
    <property type="term" value="P:pentose-phosphate shunt"/>
    <property type="evidence" value="ECO:0007669"/>
    <property type="project" value="TreeGrafter"/>
</dbReference>
<evidence type="ECO:0000256" key="5">
    <source>
        <dbReference type="ARBA" id="ARBA00022679"/>
    </source>
</evidence>
<feature type="site" description="Important for catalytic activity" evidence="15">
    <location>
        <position position="262"/>
    </location>
</feature>
<name>A0AB35BVD0_9GAMM</name>
<dbReference type="Pfam" id="PF02779">
    <property type="entry name" value="Transket_pyr"/>
    <property type="match status" value="1"/>
</dbReference>
<reference evidence="17" key="1">
    <citation type="submission" date="2021-03" db="EMBL/GenBank/DDBJ databases">
        <title>Identification and antibiotic profiling of Wohlfahrtiimonas chitiniclastica, an underestimated human pathogen.</title>
        <authorList>
            <person name="Kopf A."/>
            <person name="Bunk B."/>
            <person name="Coldewey S."/>
            <person name="Gunzer F."/>
            <person name="Riedel T."/>
            <person name="Schroettner P."/>
        </authorList>
    </citation>
    <scope>NUCLEOTIDE SEQUENCE</scope>
    <source>
        <strain evidence="17">DSM 100917</strain>
    </source>
</reference>
<feature type="domain" description="Transketolase-like pyrimidine-binding" evidence="16">
    <location>
        <begin position="356"/>
        <end position="527"/>
    </location>
</feature>
<dbReference type="InterPro" id="IPR005475">
    <property type="entry name" value="Transketolase-like_Pyr-bd"/>
</dbReference>
<comment type="similarity">
    <text evidence="3">Belongs to the transketolase family.</text>
</comment>
<evidence type="ECO:0000256" key="3">
    <source>
        <dbReference type="ARBA" id="ARBA00007131"/>
    </source>
</evidence>
<dbReference type="NCBIfam" id="TIGR00232">
    <property type="entry name" value="tktlase_bact"/>
    <property type="match status" value="1"/>
</dbReference>
<keyword evidence="8 13" id="KW-0786">Thiamine pyrophosphate</keyword>
<proteinExistence type="inferred from homology"/>
<dbReference type="FunFam" id="3.40.50.970:FF:000003">
    <property type="entry name" value="Transketolase"/>
    <property type="match status" value="1"/>
</dbReference>
<dbReference type="PANTHER" id="PTHR43522">
    <property type="entry name" value="TRANSKETOLASE"/>
    <property type="match status" value="1"/>
</dbReference>
<feature type="binding site" evidence="12">
    <location>
        <position position="386"/>
    </location>
    <ligand>
        <name>substrate</name>
    </ligand>
</feature>
<comment type="cofactor">
    <cofactor evidence="14">
        <name>Mg(2+)</name>
        <dbReference type="ChEBI" id="CHEBI:18420"/>
    </cofactor>
    <text evidence="14">Binds 1 Mg(2+) ion per subunit. Can also utilize other divalent metal cations, such as Ca(2+), Mn(2+) and Co(2+).</text>
</comment>
<dbReference type="InterPro" id="IPR049557">
    <property type="entry name" value="Transketolase_CS"/>
</dbReference>
<keyword evidence="6 14" id="KW-0479">Metal-binding</keyword>
<dbReference type="InterPro" id="IPR005478">
    <property type="entry name" value="Transketolase_bac-like"/>
</dbReference>
<evidence type="ECO:0000256" key="14">
    <source>
        <dbReference type="PIRSR" id="PIRSR605478-4"/>
    </source>
</evidence>
<evidence type="ECO:0000256" key="2">
    <source>
        <dbReference type="ARBA" id="ARBA00001941"/>
    </source>
</evidence>
<dbReference type="CDD" id="cd07033">
    <property type="entry name" value="TPP_PYR_DXS_TK_like"/>
    <property type="match status" value="1"/>
</dbReference>
<comment type="cofactor">
    <cofactor evidence="13">
        <name>thiamine diphosphate</name>
        <dbReference type="ChEBI" id="CHEBI:58937"/>
    </cofactor>
    <text evidence="13">Binds 1 thiamine pyrophosphate per subunit. During the reaction, the substrate forms a covalent intermediate with the cofactor.</text>
</comment>
<feature type="binding site" evidence="13">
    <location>
        <position position="186"/>
    </location>
    <ligand>
        <name>thiamine diphosphate</name>
        <dbReference type="ChEBI" id="CHEBI:58937"/>
    </ligand>
</feature>
<feature type="binding site" evidence="14">
    <location>
        <position position="186"/>
    </location>
    <ligand>
        <name>Mg(2+)</name>
        <dbReference type="ChEBI" id="CHEBI:18420"/>
    </ligand>
</feature>
<feature type="binding site" evidence="13">
    <location>
        <begin position="115"/>
        <end position="117"/>
    </location>
    <ligand>
        <name>thiamine diphosphate</name>
        <dbReference type="ChEBI" id="CHEBI:58937"/>
    </ligand>
</feature>
<dbReference type="FunFam" id="3.40.50.970:FF:000004">
    <property type="entry name" value="Transketolase"/>
    <property type="match status" value="1"/>
</dbReference>
<dbReference type="InterPro" id="IPR009014">
    <property type="entry name" value="Transketo_C/PFOR_II"/>
</dbReference>
<feature type="binding site" evidence="12">
    <location>
        <position position="522"/>
    </location>
    <ligand>
        <name>substrate</name>
    </ligand>
</feature>
<comment type="cofactor">
    <cofactor evidence="2">
        <name>Co(2+)</name>
        <dbReference type="ChEBI" id="CHEBI:48828"/>
    </cofactor>
</comment>
<evidence type="ECO:0000256" key="8">
    <source>
        <dbReference type="ARBA" id="ARBA00023052"/>
    </source>
</evidence>
<evidence type="ECO:0000256" key="10">
    <source>
        <dbReference type="NCBIfam" id="TIGR00232"/>
    </source>
</evidence>
<comment type="cofactor">
    <cofactor evidence="1">
        <name>Ca(2+)</name>
        <dbReference type="ChEBI" id="CHEBI:29108"/>
    </cofactor>
</comment>
<feature type="binding site" evidence="13">
    <location>
        <position position="439"/>
    </location>
    <ligand>
        <name>thiamine diphosphate</name>
        <dbReference type="ChEBI" id="CHEBI:58937"/>
    </ligand>
</feature>
<dbReference type="CDD" id="cd02012">
    <property type="entry name" value="TPP_TK"/>
    <property type="match status" value="1"/>
</dbReference>
<evidence type="ECO:0000259" key="16">
    <source>
        <dbReference type="SMART" id="SM00861"/>
    </source>
</evidence>
<accession>A0AB35BVD0</accession>
<feature type="binding site" evidence="12">
    <location>
        <position position="262"/>
    </location>
    <ligand>
        <name>substrate</name>
    </ligand>
</feature>
<dbReference type="EC" id="2.2.1.1" evidence="4 10"/>
<sequence>MSSIEQKSANAIRFLSMDAVQKANSGHPGAPMGMAEMAYALWHNHLSHNPSNPNFFNRDRFILSNGHASMLLYSLLHLTGYDVSIDDLKNFRQLHSKTAGHPEHGYIAGIETTTGPLGQGISNAVGFALAEKMLAAQFNKDDLAIVDHHTYAFLGDGCMMEGVSHEACSLAGTLKLNKLIALYDDNEISIDGNVTGWFTDNTKQRFEAYQWNVIGPIDGHDIDAVSQAIADAKAQTEKPTLIICKTKIGKGSVSKEGSEATHGAPLGHDEIAAIREKMGWTAGAFEVPEDVASHWDAKAKGLTTEQNWAALFAQYESKYPQLAKEFLRRMHGDLPQNFDEIIKTAMTDVVAKGESIATRVASKNALDALASHLPEIVGGSADLTPSNNTFFKASVDLNITTGEGNYVHYGVREFGMSAIMNGLALHGGFIPYGATFLVFSDYARNAIRMSALMEQKVIYVMTHDSIGLGEDGPTHQPVEHVESLRLIPNLRVWRPADTVETMAAWAAGLTSSKNPTLLALSRQKLPFLTRDEATVADINKGGYVLKENDNAKVTLIATGSEVELAMKVAATRDDVRVVSMPCVEIFRENDKAYKNGVLGDAPVLAIEAGTTRGWYEFADDVVGINTFGASAPAEQLFVEFGFTVDNVNQHIEQLIQK</sequence>
<evidence type="ECO:0000313" key="18">
    <source>
        <dbReference type="Proteomes" id="UP000680020"/>
    </source>
</evidence>
<feature type="binding site" evidence="12">
    <location>
        <position position="471"/>
    </location>
    <ligand>
        <name>substrate</name>
    </ligand>
</feature>